<protein>
    <submittedName>
        <fullName evidence="2">Putative membrane protein</fullName>
    </submittedName>
</protein>
<dbReference type="PANTHER" id="PTHR37308:SF1">
    <property type="entry name" value="POLYPRENYL-PHOSPHATE TRANSPORTER"/>
    <property type="match status" value="1"/>
</dbReference>
<keyword evidence="1" id="KW-0812">Transmembrane</keyword>
<reference evidence="3" key="1">
    <citation type="submission" date="2017-01" db="EMBL/GenBank/DDBJ databases">
        <authorList>
            <person name="Varghese N."/>
            <person name="Submissions S."/>
        </authorList>
    </citation>
    <scope>NUCLEOTIDE SEQUENCE [LARGE SCALE GENOMIC DNA]</scope>
    <source>
        <strain evidence="3">LP100</strain>
    </source>
</reference>
<dbReference type="AlphaFoldDB" id="A0A1R3XHQ0"/>
<keyword evidence="1" id="KW-0472">Membrane</keyword>
<evidence type="ECO:0000256" key="1">
    <source>
        <dbReference type="SAM" id="Phobius"/>
    </source>
</evidence>
<feature type="transmembrane region" description="Helical" evidence="1">
    <location>
        <begin position="132"/>
        <end position="150"/>
    </location>
</feature>
<gene>
    <name evidence="2" type="ORF">SAMN05444128_2422</name>
</gene>
<dbReference type="RefSeq" id="WP_076669189.1">
    <property type="nucleotide sequence ID" value="NZ_FTPP01000002.1"/>
</dbReference>
<feature type="transmembrane region" description="Helical" evidence="1">
    <location>
        <begin position="74"/>
        <end position="96"/>
    </location>
</feature>
<evidence type="ECO:0000313" key="3">
    <source>
        <dbReference type="Proteomes" id="UP000187181"/>
    </source>
</evidence>
<feature type="transmembrane region" description="Helical" evidence="1">
    <location>
        <begin position="197"/>
        <end position="220"/>
    </location>
</feature>
<dbReference type="Pfam" id="PF04018">
    <property type="entry name" value="VCA0040-like"/>
    <property type="match status" value="1"/>
</dbReference>
<keyword evidence="3" id="KW-1185">Reference proteome</keyword>
<name>A0A1R3XHQ0_9BACT</name>
<accession>A0A1R3XHQ0</accession>
<feature type="transmembrane region" description="Helical" evidence="1">
    <location>
        <begin position="102"/>
        <end position="120"/>
    </location>
</feature>
<dbReference type="STRING" id="1317125.SAMN05444128_2422"/>
<sequence length="314" mass="34619">MKRRSLKEHLLLYLKGMSMGAADVVPGVSGGTIAFISGIYEELLNSIRSVNGEALRLISKFDLKGFWKHINGSFLVVLLAGILTSILTLSNLVVYLLANHPILVWGFFFGLIVASVVVVAKKITRWRPATVLFGLIGAAIAYYITVAVPMQTPEALWFIFVAGAIAICAMILPGISGSFLLLLMAKYEFIMNALKELKFDIILVFGVGCVTGLLAFSHVLNWMLKKYHNVTVALLTGFMLGSLNKVWPWKKTLETYTDRHGEVKPLLQENILPGEYAQLTGESSYLLYTVLLAVFGFLVVYLLDRLADQPAGKV</sequence>
<evidence type="ECO:0000313" key="2">
    <source>
        <dbReference type="EMBL" id="SIT90953.1"/>
    </source>
</evidence>
<keyword evidence="1" id="KW-1133">Transmembrane helix</keyword>
<organism evidence="2 3">
    <name type="scientific">Pontibacter indicus</name>
    <dbReference type="NCBI Taxonomy" id="1317125"/>
    <lineage>
        <taxon>Bacteria</taxon>
        <taxon>Pseudomonadati</taxon>
        <taxon>Bacteroidota</taxon>
        <taxon>Cytophagia</taxon>
        <taxon>Cytophagales</taxon>
        <taxon>Hymenobacteraceae</taxon>
        <taxon>Pontibacter</taxon>
    </lineage>
</organism>
<dbReference type="InterPro" id="IPR007163">
    <property type="entry name" value="VCA0040-like"/>
</dbReference>
<dbReference type="EMBL" id="FTPP01000002">
    <property type="protein sequence ID" value="SIT90953.1"/>
    <property type="molecule type" value="Genomic_DNA"/>
</dbReference>
<feature type="transmembrane region" description="Helical" evidence="1">
    <location>
        <begin position="285"/>
        <end position="303"/>
    </location>
</feature>
<dbReference type="Proteomes" id="UP000187181">
    <property type="component" value="Unassembled WGS sequence"/>
</dbReference>
<feature type="transmembrane region" description="Helical" evidence="1">
    <location>
        <begin position="156"/>
        <end position="185"/>
    </location>
</feature>
<proteinExistence type="predicted"/>
<dbReference type="PANTHER" id="PTHR37308">
    <property type="entry name" value="INTEGRAL MEMBRANE PROTEIN"/>
    <property type="match status" value="1"/>
</dbReference>